<name>A0A0F9KU80_9ZZZZ</name>
<accession>A0A0F9KU80</accession>
<sequence length="67" mass="7867">MDKIRVEVGTVGNEGSCNWCDALKDTPRTEEVKLVYFDSFCLRFCHAHYRKMLVAWLRLIVSELFPE</sequence>
<dbReference type="AlphaFoldDB" id="A0A0F9KU80"/>
<gene>
    <name evidence="1" type="ORF">LCGC14_1284650</name>
</gene>
<reference evidence="1" key="1">
    <citation type="journal article" date="2015" name="Nature">
        <title>Complex archaea that bridge the gap between prokaryotes and eukaryotes.</title>
        <authorList>
            <person name="Spang A."/>
            <person name="Saw J.H."/>
            <person name="Jorgensen S.L."/>
            <person name="Zaremba-Niedzwiedzka K."/>
            <person name="Martijn J."/>
            <person name="Lind A.E."/>
            <person name="van Eijk R."/>
            <person name="Schleper C."/>
            <person name="Guy L."/>
            <person name="Ettema T.J."/>
        </authorList>
    </citation>
    <scope>NUCLEOTIDE SEQUENCE</scope>
</reference>
<organism evidence="1">
    <name type="scientific">marine sediment metagenome</name>
    <dbReference type="NCBI Taxonomy" id="412755"/>
    <lineage>
        <taxon>unclassified sequences</taxon>
        <taxon>metagenomes</taxon>
        <taxon>ecological metagenomes</taxon>
    </lineage>
</organism>
<protein>
    <submittedName>
        <fullName evidence="1">Uncharacterized protein</fullName>
    </submittedName>
</protein>
<proteinExistence type="predicted"/>
<comment type="caution">
    <text evidence="1">The sequence shown here is derived from an EMBL/GenBank/DDBJ whole genome shotgun (WGS) entry which is preliminary data.</text>
</comment>
<dbReference type="EMBL" id="LAZR01007340">
    <property type="protein sequence ID" value="KKM85879.1"/>
    <property type="molecule type" value="Genomic_DNA"/>
</dbReference>
<evidence type="ECO:0000313" key="1">
    <source>
        <dbReference type="EMBL" id="KKM85879.1"/>
    </source>
</evidence>